<sequence length="99" mass="10630">MADKTTYTLIEPIKVVKKVEGADPVESLITDVPFKLMRPKDMRCMDAHQGEQGKSIALVAHMTGLTISQVDGMHPKDYEALARATSGFIPSGQVTGSAA</sequence>
<evidence type="ECO:0000313" key="2">
    <source>
        <dbReference type="Proteomes" id="UP000006512"/>
    </source>
</evidence>
<organism evidence="1 2">
    <name type="scientific">Asticcacaulis biprosthecium C19</name>
    <dbReference type="NCBI Taxonomy" id="715226"/>
    <lineage>
        <taxon>Bacteria</taxon>
        <taxon>Pseudomonadati</taxon>
        <taxon>Pseudomonadota</taxon>
        <taxon>Alphaproteobacteria</taxon>
        <taxon>Caulobacterales</taxon>
        <taxon>Caulobacteraceae</taxon>
        <taxon>Asticcacaulis</taxon>
    </lineage>
</organism>
<dbReference type="Pfam" id="PF10109">
    <property type="entry name" value="Phage_TAC_7"/>
    <property type="match status" value="1"/>
</dbReference>
<dbReference type="EMBL" id="GL883077">
    <property type="protein sequence ID" value="EGF92420.1"/>
    <property type="molecule type" value="Genomic_DNA"/>
</dbReference>
<dbReference type="RefSeq" id="WP_006271595.1">
    <property type="nucleotide sequence ID" value="NZ_GL883077.1"/>
</dbReference>
<dbReference type="HOGENOM" id="CLU_2314344_0_0_5"/>
<keyword evidence="2" id="KW-1185">Reference proteome</keyword>
<gene>
    <name evidence="1" type="ORF">ABI_08560</name>
</gene>
<dbReference type="InterPro" id="IPR019289">
    <property type="entry name" value="Phage_tail_E/E"/>
</dbReference>
<reference evidence="2" key="1">
    <citation type="submission" date="2011-03" db="EMBL/GenBank/DDBJ databases">
        <title>Draft genome sequence of Brevundimonas diminuta.</title>
        <authorList>
            <person name="Brown P.J.B."/>
            <person name="Buechlein A."/>
            <person name="Hemmerich C."/>
            <person name="Brun Y.V."/>
        </authorList>
    </citation>
    <scope>NUCLEOTIDE SEQUENCE [LARGE SCALE GENOMIC DNA]</scope>
    <source>
        <strain evidence="2">C19</strain>
    </source>
</reference>
<evidence type="ECO:0008006" key="3">
    <source>
        <dbReference type="Google" id="ProtNLM"/>
    </source>
</evidence>
<evidence type="ECO:0000313" key="1">
    <source>
        <dbReference type="EMBL" id="EGF92420.1"/>
    </source>
</evidence>
<dbReference type="STRING" id="715226.ABI_08560"/>
<protein>
    <recommendedName>
        <fullName evidence="3">Phage tail assembly protein</fullName>
    </recommendedName>
</protein>
<proteinExistence type="predicted"/>
<dbReference type="Proteomes" id="UP000006512">
    <property type="component" value="Unassembled WGS sequence"/>
</dbReference>
<accession>F4QG92</accession>
<name>F4QG92_9CAUL</name>
<dbReference type="AlphaFoldDB" id="F4QG92"/>